<accession>A0AAN7CM52</accession>
<evidence type="ECO:0000313" key="2">
    <source>
        <dbReference type="EMBL" id="KAK4243807.1"/>
    </source>
</evidence>
<evidence type="ECO:0000313" key="3">
    <source>
        <dbReference type="Proteomes" id="UP001303647"/>
    </source>
</evidence>
<reference evidence="2" key="2">
    <citation type="submission" date="2023-05" db="EMBL/GenBank/DDBJ databases">
        <authorList>
            <consortium name="Lawrence Berkeley National Laboratory"/>
            <person name="Steindorff A."/>
            <person name="Hensen N."/>
            <person name="Bonometti L."/>
            <person name="Westerberg I."/>
            <person name="Brannstrom I.O."/>
            <person name="Guillou S."/>
            <person name="Cros-Aarteil S."/>
            <person name="Calhoun S."/>
            <person name="Haridas S."/>
            <person name="Kuo A."/>
            <person name="Mondo S."/>
            <person name="Pangilinan J."/>
            <person name="Riley R."/>
            <person name="Labutti K."/>
            <person name="Andreopoulos B."/>
            <person name="Lipzen A."/>
            <person name="Chen C."/>
            <person name="Yanf M."/>
            <person name="Daum C."/>
            <person name="Ng V."/>
            <person name="Clum A."/>
            <person name="Ohm R."/>
            <person name="Martin F."/>
            <person name="Silar P."/>
            <person name="Natvig D."/>
            <person name="Lalanne C."/>
            <person name="Gautier V."/>
            <person name="Ament-Velasquez S.L."/>
            <person name="Kruys A."/>
            <person name="Hutchinson M.I."/>
            <person name="Powell A.J."/>
            <person name="Barry K."/>
            <person name="Miller A.N."/>
            <person name="Grigoriev I.V."/>
            <person name="Debuchy R."/>
            <person name="Gladieux P."/>
            <person name="Thoren M.H."/>
            <person name="Johannesson H."/>
        </authorList>
    </citation>
    <scope>NUCLEOTIDE SEQUENCE</scope>
    <source>
        <strain evidence="2">CBS 359.72</strain>
    </source>
</reference>
<gene>
    <name evidence="2" type="ORF">C7999DRAFT_35839</name>
</gene>
<name>A0AAN7CM52_9PEZI</name>
<dbReference type="GO" id="GO:0003677">
    <property type="term" value="F:DNA binding"/>
    <property type="evidence" value="ECO:0007669"/>
    <property type="project" value="InterPro"/>
</dbReference>
<comment type="caution">
    <text evidence="2">The sequence shown here is derived from an EMBL/GenBank/DDBJ whole genome shotgun (WGS) entry which is preliminary data.</text>
</comment>
<dbReference type="InterPro" id="IPR017956">
    <property type="entry name" value="AT_hook_DNA-bd_motif"/>
</dbReference>
<proteinExistence type="predicted"/>
<feature type="compositionally biased region" description="Acidic residues" evidence="1">
    <location>
        <begin position="199"/>
        <end position="221"/>
    </location>
</feature>
<evidence type="ECO:0008006" key="4">
    <source>
        <dbReference type="Google" id="ProtNLM"/>
    </source>
</evidence>
<dbReference type="EMBL" id="MU857779">
    <property type="protein sequence ID" value="KAK4243807.1"/>
    <property type="molecule type" value="Genomic_DNA"/>
</dbReference>
<dbReference type="SMART" id="SM00384">
    <property type="entry name" value="AT_hook"/>
    <property type="match status" value="4"/>
</dbReference>
<feature type="region of interest" description="Disordered" evidence="1">
    <location>
        <begin position="1"/>
        <end position="221"/>
    </location>
</feature>
<keyword evidence="3" id="KW-1185">Reference proteome</keyword>
<reference evidence="2" key="1">
    <citation type="journal article" date="2023" name="Mol. Phylogenet. Evol.">
        <title>Genome-scale phylogeny and comparative genomics of the fungal order Sordariales.</title>
        <authorList>
            <person name="Hensen N."/>
            <person name="Bonometti L."/>
            <person name="Westerberg I."/>
            <person name="Brannstrom I.O."/>
            <person name="Guillou S."/>
            <person name="Cros-Aarteil S."/>
            <person name="Calhoun S."/>
            <person name="Haridas S."/>
            <person name="Kuo A."/>
            <person name="Mondo S."/>
            <person name="Pangilinan J."/>
            <person name="Riley R."/>
            <person name="LaButti K."/>
            <person name="Andreopoulos B."/>
            <person name="Lipzen A."/>
            <person name="Chen C."/>
            <person name="Yan M."/>
            <person name="Daum C."/>
            <person name="Ng V."/>
            <person name="Clum A."/>
            <person name="Steindorff A."/>
            <person name="Ohm R.A."/>
            <person name="Martin F."/>
            <person name="Silar P."/>
            <person name="Natvig D.O."/>
            <person name="Lalanne C."/>
            <person name="Gautier V."/>
            <person name="Ament-Velasquez S.L."/>
            <person name="Kruys A."/>
            <person name="Hutchinson M.I."/>
            <person name="Powell A.J."/>
            <person name="Barry K."/>
            <person name="Miller A.N."/>
            <person name="Grigoriev I.V."/>
            <person name="Debuchy R."/>
            <person name="Gladieux P."/>
            <person name="Hiltunen Thoren M."/>
            <person name="Johannesson H."/>
        </authorList>
    </citation>
    <scope>NUCLEOTIDE SEQUENCE</scope>
    <source>
        <strain evidence="2">CBS 359.72</strain>
    </source>
</reference>
<feature type="compositionally biased region" description="Basic residues" evidence="1">
    <location>
        <begin position="125"/>
        <end position="140"/>
    </location>
</feature>
<feature type="compositionally biased region" description="Low complexity" evidence="1">
    <location>
        <begin position="143"/>
        <end position="179"/>
    </location>
</feature>
<dbReference type="AlphaFoldDB" id="A0AAN7CM52"/>
<dbReference type="Proteomes" id="UP001303647">
    <property type="component" value="Unassembled WGS sequence"/>
</dbReference>
<feature type="compositionally biased region" description="Pro residues" evidence="1">
    <location>
        <begin position="1"/>
        <end position="10"/>
    </location>
</feature>
<protein>
    <recommendedName>
        <fullName evidence="4">AT hook domain-containing protein</fullName>
    </recommendedName>
</protein>
<sequence>MASTPPPPPSTEAAPKRKRGRPPLSPSQRKPKPAPTGRPRGRPKGSGTKNKTTPLTAPAGVQKTASADPTAAGVPPRRGRGRPRKDGSAPYFSSVSAVKKEEERLLDAAARQPDAGVATPTGQVKRGRGRPKGSGKKQKLMRAQAEAAAAATAAAADSPPPATTASSGVKRTGPTMPARGGPGRGRRSVGSLAGGEGAVQDEEEDDDEDEAEGEEDEEKDE</sequence>
<evidence type="ECO:0000256" key="1">
    <source>
        <dbReference type="SAM" id="MobiDB-lite"/>
    </source>
</evidence>
<dbReference type="PRINTS" id="PR00929">
    <property type="entry name" value="ATHOOK"/>
</dbReference>
<organism evidence="2 3">
    <name type="scientific">Corynascus novoguineensis</name>
    <dbReference type="NCBI Taxonomy" id="1126955"/>
    <lineage>
        <taxon>Eukaryota</taxon>
        <taxon>Fungi</taxon>
        <taxon>Dikarya</taxon>
        <taxon>Ascomycota</taxon>
        <taxon>Pezizomycotina</taxon>
        <taxon>Sordariomycetes</taxon>
        <taxon>Sordariomycetidae</taxon>
        <taxon>Sordariales</taxon>
        <taxon>Chaetomiaceae</taxon>
        <taxon>Corynascus</taxon>
    </lineage>
</organism>